<dbReference type="EMBL" id="CACRST010000006">
    <property type="protein sequence ID" value="VYS73560.1"/>
    <property type="molecule type" value="Genomic_DNA"/>
</dbReference>
<dbReference type="InterPro" id="IPR024207">
    <property type="entry name" value="CotJB_dom"/>
</dbReference>
<name>A0A6N2R0A6_9FIRM</name>
<dbReference type="InterPro" id="IPR016571">
    <property type="entry name" value="Spore_coat_assembly_CotJB"/>
</dbReference>
<dbReference type="RefSeq" id="WP_156352308.1">
    <property type="nucleotide sequence ID" value="NZ_CACRST010000006.1"/>
</dbReference>
<sequence length="91" mass="10672">MTYSTSRAQLLNKINEVSFAVDDLLLYLDTHPCCEKGLALYRQYSQERKTLMKEYAQCYGPLTIDDAIYSDKGSWEWMEQPFPWEMEGGCR</sequence>
<dbReference type="Pfam" id="PF12652">
    <property type="entry name" value="CotJB"/>
    <property type="match status" value="1"/>
</dbReference>
<organism evidence="2">
    <name type="scientific">Blautia glucerasea</name>
    <dbReference type="NCBI Taxonomy" id="536633"/>
    <lineage>
        <taxon>Bacteria</taxon>
        <taxon>Bacillati</taxon>
        <taxon>Bacillota</taxon>
        <taxon>Clostridia</taxon>
        <taxon>Lachnospirales</taxon>
        <taxon>Lachnospiraceae</taxon>
        <taxon>Blautia</taxon>
    </lineage>
</organism>
<reference evidence="2" key="1">
    <citation type="submission" date="2019-11" db="EMBL/GenBank/DDBJ databases">
        <authorList>
            <person name="Feng L."/>
        </authorList>
    </citation>
    <scope>NUCLEOTIDE SEQUENCE</scope>
    <source>
        <strain evidence="2">BgluceraseaLFYP119</strain>
    </source>
</reference>
<proteinExistence type="predicted"/>
<accession>A0A6N2R0A6</accession>
<evidence type="ECO:0000313" key="2">
    <source>
        <dbReference type="EMBL" id="VYS73560.1"/>
    </source>
</evidence>
<gene>
    <name evidence="2" type="ORF">BGLFYP119_00348</name>
</gene>
<evidence type="ECO:0000259" key="1">
    <source>
        <dbReference type="Pfam" id="PF12652"/>
    </source>
</evidence>
<feature type="domain" description="Protein CotJB" evidence="1">
    <location>
        <begin position="9"/>
        <end position="85"/>
    </location>
</feature>
<protein>
    <submittedName>
        <fullName evidence="2">CotJB protein</fullName>
    </submittedName>
</protein>
<dbReference type="AlphaFoldDB" id="A0A6N2R0A6"/>
<dbReference type="PIRSF" id="PIRSF010606">
    <property type="entry name" value="Spore_coat_CotJB"/>
    <property type="match status" value="1"/>
</dbReference>